<evidence type="ECO:0000256" key="7">
    <source>
        <dbReference type="ARBA" id="ARBA00023040"/>
    </source>
</evidence>
<keyword evidence="8 12" id="KW-0472">Membrane</keyword>
<evidence type="ECO:0000313" key="14">
    <source>
        <dbReference type="Proteomes" id="UP000189705"/>
    </source>
</evidence>
<dbReference type="PANTHER" id="PTHR11394">
    <property type="entry name" value="TASTE RECEPTOR TYPE 2"/>
    <property type="match status" value="1"/>
</dbReference>
<keyword evidence="9 12" id="KW-0675">Receptor</keyword>
<name>A0A1U7SGG2_ALLSI</name>
<dbReference type="GO" id="GO:0016020">
    <property type="term" value="C:membrane"/>
    <property type="evidence" value="ECO:0007669"/>
    <property type="project" value="UniProtKB-SubCell"/>
</dbReference>
<feature type="transmembrane region" description="Helical" evidence="13">
    <location>
        <begin position="18"/>
        <end position="46"/>
    </location>
</feature>
<gene>
    <name evidence="15" type="primary">LOC102375727</name>
</gene>
<reference evidence="15" key="1">
    <citation type="submission" date="2025-08" db="UniProtKB">
        <authorList>
            <consortium name="RefSeq"/>
        </authorList>
    </citation>
    <scope>IDENTIFICATION</scope>
</reference>
<keyword evidence="4 12" id="KW-0716">Sensory transduction</keyword>
<dbReference type="AlphaFoldDB" id="A0A1U7SGG2"/>
<dbReference type="InParanoid" id="A0A1U7SGG2"/>
<keyword evidence="3 12" id="KW-0919">Taste</keyword>
<dbReference type="KEGG" id="asn:102375727"/>
<evidence type="ECO:0000256" key="8">
    <source>
        <dbReference type="ARBA" id="ARBA00023136"/>
    </source>
</evidence>
<feature type="transmembrane region" description="Helical" evidence="13">
    <location>
        <begin position="249"/>
        <end position="271"/>
    </location>
</feature>
<dbReference type="Proteomes" id="UP000189705">
    <property type="component" value="Unplaced"/>
</dbReference>
<evidence type="ECO:0000256" key="12">
    <source>
        <dbReference type="RuleBase" id="RU004424"/>
    </source>
</evidence>
<dbReference type="InterPro" id="IPR007960">
    <property type="entry name" value="TAS2R"/>
</dbReference>
<evidence type="ECO:0000256" key="2">
    <source>
        <dbReference type="ARBA" id="ARBA00007376"/>
    </source>
</evidence>
<accession>A0A1U7SGG2</accession>
<evidence type="ECO:0000256" key="4">
    <source>
        <dbReference type="ARBA" id="ARBA00022606"/>
    </source>
</evidence>
<dbReference type="eggNOG" id="ENOG502SKRK">
    <property type="taxonomic scope" value="Eukaryota"/>
</dbReference>
<evidence type="ECO:0000256" key="10">
    <source>
        <dbReference type="ARBA" id="ARBA00023224"/>
    </source>
</evidence>
<keyword evidence="7 12" id="KW-0297">G-protein coupled receptor</keyword>
<dbReference type="SUPFAM" id="SSF81321">
    <property type="entry name" value="Family A G protein-coupled receptor-like"/>
    <property type="match status" value="1"/>
</dbReference>
<dbReference type="GO" id="GO:0033038">
    <property type="term" value="F:bitter taste receptor activity"/>
    <property type="evidence" value="ECO:0007669"/>
    <property type="project" value="InterPro"/>
</dbReference>
<feature type="transmembrane region" description="Helical" evidence="13">
    <location>
        <begin position="58"/>
        <end position="79"/>
    </location>
</feature>
<evidence type="ECO:0000256" key="3">
    <source>
        <dbReference type="ARBA" id="ARBA00022480"/>
    </source>
</evidence>
<evidence type="ECO:0000256" key="6">
    <source>
        <dbReference type="ARBA" id="ARBA00022989"/>
    </source>
</evidence>
<dbReference type="CDD" id="cd15908">
    <property type="entry name" value="7tm_TAS2R40-like"/>
    <property type="match status" value="1"/>
</dbReference>
<keyword evidence="6 13" id="KW-1133">Transmembrane helix</keyword>
<evidence type="ECO:0000313" key="15">
    <source>
        <dbReference type="RefSeq" id="XP_006031400.1"/>
    </source>
</evidence>
<keyword evidence="10 12" id="KW-0807">Transducer</keyword>
<evidence type="ECO:0000256" key="1">
    <source>
        <dbReference type="ARBA" id="ARBA00004141"/>
    </source>
</evidence>
<feature type="transmembrane region" description="Helical" evidence="13">
    <location>
        <begin position="99"/>
        <end position="121"/>
    </location>
</feature>
<evidence type="ECO:0000256" key="9">
    <source>
        <dbReference type="ARBA" id="ARBA00023170"/>
    </source>
</evidence>
<dbReference type="GeneID" id="102375727"/>
<evidence type="ECO:0000256" key="5">
    <source>
        <dbReference type="ARBA" id="ARBA00022692"/>
    </source>
</evidence>
<comment type="similarity">
    <text evidence="2 11">Belongs to the G-protein coupled receptor T2R family.</text>
</comment>
<evidence type="ECO:0000256" key="11">
    <source>
        <dbReference type="RuleBase" id="RU004423"/>
    </source>
</evidence>
<feature type="transmembrane region" description="Helical" evidence="13">
    <location>
        <begin position="141"/>
        <end position="162"/>
    </location>
</feature>
<dbReference type="FunFam" id="1.20.1070.10:FF:000055">
    <property type="entry name" value="Taste receptor type 2"/>
    <property type="match status" value="1"/>
</dbReference>
<keyword evidence="14" id="KW-1185">Reference proteome</keyword>
<dbReference type="Gene3D" id="1.20.1070.10">
    <property type="entry name" value="Rhodopsin 7-helix transmembrane proteins"/>
    <property type="match status" value="1"/>
</dbReference>
<keyword evidence="5 12" id="KW-0812">Transmembrane</keyword>
<comment type="subcellular location">
    <subcellularLocation>
        <location evidence="1 12">Membrane</location>
        <topology evidence="1 12">Multi-pass membrane protein</topology>
    </subcellularLocation>
</comment>
<proteinExistence type="inferred from homology"/>
<dbReference type="OrthoDB" id="8876749at2759"/>
<sequence length="323" mass="36740">MVDKSCAFLSAIELSPIILFYLSIVAIESVIGIVGNGFILVINLASWVRNRVVSSCDMILIFLSFSRLCLQSCMLMDFVCNLFYPSFYNQDDVYENFKAIFMFLNNSSLWFATWLGVFYCAKIANFNHSSFLWLKQNISSLVPWLLAGSLLFSFGSSLPFYWDIYKVYCNYSTAFPLENTTELKVIKNTNLFYVIFLCNASLSLPTIVFVSSIVLLISSLWRHTKQMQNNGTGLRDPSTEAHRGAIKSVFSFLILYFFNLIALILTLSNIFSAYGTWDILCMLVMSAYPMVHSVILILGNPKLRRVSLKFLHYASCHFRGGPT</sequence>
<organism evidence="14 15">
    <name type="scientific">Alligator sinensis</name>
    <name type="common">Chinese alligator</name>
    <dbReference type="NCBI Taxonomy" id="38654"/>
    <lineage>
        <taxon>Eukaryota</taxon>
        <taxon>Metazoa</taxon>
        <taxon>Chordata</taxon>
        <taxon>Craniata</taxon>
        <taxon>Vertebrata</taxon>
        <taxon>Euteleostomi</taxon>
        <taxon>Archelosauria</taxon>
        <taxon>Archosauria</taxon>
        <taxon>Crocodylia</taxon>
        <taxon>Alligatoridae</taxon>
        <taxon>Alligatorinae</taxon>
        <taxon>Alligator</taxon>
    </lineage>
</organism>
<feature type="transmembrane region" description="Helical" evidence="13">
    <location>
        <begin position="191"/>
        <end position="217"/>
    </location>
</feature>
<dbReference type="GO" id="GO:0004930">
    <property type="term" value="F:G protein-coupled receptor activity"/>
    <property type="evidence" value="ECO:0007669"/>
    <property type="project" value="UniProtKB-KW"/>
</dbReference>
<evidence type="ECO:0000256" key="13">
    <source>
        <dbReference type="SAM" id="Phobius"/>
    </source>
</evidence>
<feature type="transmembrane region" description="Helical" evidence="13">
    <location>
        <begin position="277"/>
        <end position="299"/>
    </location>
</feature>
<dbReference type="Pfam" id="PF05296">
    <property type="entry name" value="TAS2R"/>
    <property type="match status" value="1"/>
</dbReference>
<dbReference type="PANTHER" id="PTHR11394:SF47">
    <property type="entry name" value="TASTE RECEPTOR TYPE 2 MEMBER 40"/>
    <property type="match status" value="1"/>
</dbReference>
<dbReference type="RefSeq" id="XP_006031400.1">
    <property type="nucleotide sequence ID" value="XM_006031338.1"/>
</dbReference>
<protein>
    <recommendedName>
        <fullName evidence="12">Taste receptor type 2</fullName>
    </recommendedName>
</protein>